<comment type="similarity">
    <text evidence="2">Belongs to the ATP-dependent AMP-binding enzyme family.</text>
</comment>
<evidence type="ECO:0000256" key="7">
    <source>
        <dbReference type="ARBA" id="ARBA00022741"/>
    </source>
</evidence>
<dbReference type="Gene3D" id="3.30.300.30">
    <property type="match status" value="1"/>
</dbReference>
<evidence type="ECO:0000256" key="4">
    <source>
        <dbReference type="ARBA" id="ARBA00022475"/>
    </source>
</evidence>
<evidence type="ECO:0000256" key="5">
    <source>
        <dbReference type="ARBA" id="ARBA00022598"/>
    </source>
</evidence>
<evidence type="ECO:0000256" key="10">
    <source>
        <dbReference type="ARBA" id="ARBA00022989"/>
    </source>
</evidence>
<evidence type="ECO:0000259" key="23">
    <source>
        <dbReference type="Pfam" id="PF13193"/>
    </source>
</evidence>
<dbReference type="InterPro" id="IPR042099">
    <property type="entry name" value="ANL_N_sf"/>
</dbReference>
<evidence type="ECO:0000256" key="11">
    <source>
        <dbReference type="ARBA" id="ARBA00023055"/>
    </source>
</evidence>
<dbReference type="GO" id="GO:0005789">
    <property type="term" value="C:endoplasmic reticulum membrane"/>
    <property type="evidence" value="ECO:0007669"/>
    <property type="project" value="TreeGrafter"/>
</dbReference>
<evidence type="ECO:0000256" key="3">
    <source>
        <dbReference type="ARBA" id="ARBA00022448"/>
    </source>
</evidence>
<dbReference type="SUPFAM" id="SSF56801">
    <property type="entry name" value="Acetyl-CoA synthetase-like"/>
    <property type="match status" value="1"/>
</dbReference>
<evidence type="ECO:0000256" key="19">
    <source>
        <dbReference type="ARBA" id="ARBA00060276"/>
    </source>
</evidence>
<evidence type="ECO:0000256" key="20">
    <source>
        <dbReference type="ARBA" id="ARBA00068795"/>
    </source>
</evidence>
<feature type="domain" description="AMP-dependent synthetase/ligase" evidence="22">
    <location>
        <begin position="62"/>
        <end position="386"/>
    </location>
</feature>
<dbReference type="GO" id="GO:0004467">
    <property type="term" value="F:long-chain fatty acid-CoA ligase activity"/>
    <property type="evidence" value="ECO:0007669"/>
    <property type="project" value="UniProtKB-EC"/>
</dbReference>
<keyword evidence="10" id="KW-1133">Transmembrane helix</keyword>
<dbReference type="GO" id="GO:0005886">
    <property type="term" value="C:plasma membrane"/>
    <property type="evidence" value="ECO:0007669"/>
    <property type="project" value="UniProtKB-SubCell"/>
</dbReference>
<evidence type="ECO:0000256" key="17">
    <source>
        <dbReference type="ARBA" id="ARBA00046271"/>
    </source>
</evidence>
<name>A0A6G1S5F0_9ACAR</name>
<evidence type="ECO:0000256" key="14">
    <source>
        <dbReference type="ARBA" id="ARBA00026121"/>
    </source>
</evidence>
<accession>A0A6G1S5F0</accession>
<evidence type="ECO:0000256" key="8">
    <source>
        <dbReference type="ARBA" id="ARBA00022832"/>
    </source>
</evidence>
<keyword evidence="12" id="KW-0472">Membrane</keyword>
<comment type="function">
    <text evidence="19">Acyl-CoA synthetase required for both the import of long chain fatty acids (LCFAs) (C14-C18) and the activation very long chain fatty acids (VLCFAs) (C20-C26) by esterification of the fatty acids into metabolically active CoA-thioesters for subsequent degradation or incorporation into phospholipids. The transport and fatty acyl-CoA synthetase activities are genetically separable and are thus independent activities. Esterifies VLCFAs in the peroxisome matrix. The VLCFAs are actively transported into peroxisomes by a PXA1-PXA2 heterodimeric transporter in the peroxisomal membrane.</text>
</comment>
<comment type="catalytic activity">
    <reaction evidence="18">
        <text>tetracosanoate + ATP + CoA = tetracosanoyl-CoA + AMP + diphosphate</text>
        <dbReference type="Rhea" id="RHEA:33639"/>
        <dbReference type="ChEBI" id="CHEBI:30616"/>
        <dbReference type="ChEBI" id="CHEBI:31014"/>
        <dbReference type="ChEBI" id="CHEBI:33019"/>
        <dbReference type="ChEBI" id="CHEBI:57287"/>
        <dbReference type="ChEBI" id="CHEBI:65052"/>
        <dbReference type="ChEBI" id="CHEBI:456215"/>
    </reaction>
    <physiologicalReaction direction="left-to-right" evidence="18">
        <dbReference type="Rhea" id="RHEA:33640"/>
    </physiologicalReaction>
</comment>
<dbReference type="InterPro" id="IPR025110">
    <property type="entry name" value="AMP-bd_C"/>
</dbReference>
<keyword evidence="6" id="KW-0812">Transmembrane</keyword>
<keyword evidence="11" id="KW-0445">Lipid transport</keyword>
<dbReference type="GO" id="GO:0005778">
    <property type="term" value="C:peroxisomal membrane"/>
    <property type="evidence" value="ECO:0007669"/>
    <property type="project" value="UniProtKB-SubCell"/>
</dbReference>
<dbReference type="InterPro" id="IPR045851">
    <property type="entry name" value="AMP-bd_C_sf"/>
</dbReference>
<evidence type="ECO:0000256" key="2">
    <source>
        <dbReference type="ARBA" id="ARBA00006432"/>
    </source>
</evidence>
<dbReference type="EC" id="6.2.1.3" evidence="14"/>
<evidence type="ECO:0000256" key="12">
    <source>
        <dbReference type="ARBA" id="ARBA00023136"/>
    </source>
</evidence>
<dbReference type="InterPro" id="IPR000873">
    <property type="entry name" value="AMP-dep_synth/lig_dom"/>
</dbReference>
<comment type="subcellular location">
    <subcellularLocation>
        <location evidence="1">Cell membrane</location>
        <topology evidence="1">Multi-pass membrane protein</topology>
    </subcellularLocation>
    <subcellularLocation>
        <location evidence="17">Peroxisome membrane</location>
    </subcellularLocation>
</comment>
<dbReference type="AlphaFoldDB" id="A0A6G1S5F0"/>
<keyword evidence="9" id="KW-0067">ATP-binding</keyword>
<dbReference type="EMBL" id="GGYP01000389">
    <property type="protein sequence ID" value="MDE45160.1"/>
    <property type="molecule type" value="Transcribed_RNA"/>
</dbReference>
<feature type="domain" description="AMP-binding enzyme C-terminal" evidence="23">
    <location>
        <begin position="502"/>
        <end position="577"/>
    </location>
</feature>
<gene>
    <name evidence="24" type="primary">Slc27a1</name>
    <name evidence="24" type="ORF">g.17305</name>
</gene>
<keyword evidence="5" id="KW-0436">Ligase</keyword>
<protein>
    <recommendedName>
        <fullName evidence="20">Very long-chain fatty acid transport protein</fullName>
        <ecNumber evidence="14">6.2.1.3</ecNumber>
    </recommendedName>
    <alternativeName>
        <fullName evidence="16">Long-chain-fatty-acid--CoA ligase</fullName>
    </alternativeName>
    <alternativeName>
        <fullName evidence="21">Very-long-chain acyl-CoA synthetase</fullName>
    </alternativeName>
</protein>
<evidence type="ECO:0000259" key="22">
    <source>
        <dbReference type="Pfam" id="PF00501"/>
    </source>
</evidence>
<dbReference type="PROSITE" id="PS00455">
    <property type="entry name" value="AMP_BINDING"/>
    <property type="match status" value="1"/>
</dbReference>
<reference evidence="24" key="1">
    <citation type="submission" date="2018-10" db="EMBL/GenBank/DDBJ databases">
        <title>Transcriptome assembly of Aceria tosichella (Wheat curl mite) Type 2.</title>
        <authorList>
            <person name="Scully E.D."/>
            <person name="Geib S.M."/>
            <person name="Palmer N.A."/>
            <person name="Gupta A.K."/>
            <person name="Sarath G."/>
            <person name="Tatineni S."/>
        </authorList>
    </citation>
    <scope>NUCLEOTIDE SEQUENCE</scope>
    <source>
        <strain evidence="24">LincolnNE</strain>
    </source>
</reference>
<evidence type="ECO:0000256" key="18">
    <source>
        <dbReference type="ARBA" id="ARBA00048666"/>
    </source>
</evidence>
<dbReference type="InterPro" id="IPR020845">
    <property type="entry name" value="AMP-binding_CS"/>
</dbReference>
<sequence length="625" mass="70998">MNVFGQIAIAAFTAYVVTGGWRYLRVVLITLPRDLTGLIRLIQTHWFLYKLRKRNATVPQVFKENCQRDPDRVIFYYEDQRWTMRMVDEFSNRVANAFLEHGYQPGQEVALFMESRPEFVATWLGLAKAGLVTALINTNQRMDTLIHSITVVNCRALVFGSELGEHVDDIYDKIRERTPTLEFYQFGDLDACKRAQTKSLKAALAESSSNDPSTLHSGSFLDRLFYIYTSGTTGLPKAAIIKHSRYMFVGAGLRNLLCLNNEIIYTSIPLYHLAGGIMGTSQCLIFNSAMVIKRRFSASQFWPDCIKYNATCAQYIGELCRYLLSQPKRDCDRQHQVKLMFGNGLRPQIWREFVDRFNIKRIGEFYGSTEGNANIVNFDNTPGACGFVSRILPIVYPVTLIKCNPQTGVPERDNRGVCKRCGPGETGEFVGKIIEGDPTRSFDGYANSEATKKKIVRDVFWRGDMAFSSGDLLEMDELGYVYFKDRTGDTYRWKGENVSTMEVEGIVSELLEQQDCVVYGVEVPNCEGKAGMLALASQEHQVDLKKLVRDMKTKLAPFAIPVFIRLVDQIEATGTFKLPKVKLQQQGYNINKLQDPIYLVDLKQNDCLRLTPELYEKLQSGELKV</sequence>
<keyword evidence="8" id="KW-0276">Fatty acid metabolism</keyword>
<keyword evidence="3" id="KW-0813">Transport</keyword>
<evidence type="ECO:0000256" key="16">
    <source>
        <dbReference type="ARBA" id="ARBA00041297"/>
    </source>
</evidence>
<keyword evidence="4" id="KW-1003">Cell membrane</keyword>
<evidence type="ECO:0000256" key="6">
    <source>
        <dbReference type="ARBA" id="ARBA00022692"/>
    </source>
</evidence>
<organism evidence="24">
    <name type="scientific">Aceria tosichella</name>
    <name type="common">wheat curl mite</name>
    <dbReference type="NCBI Taxonomy" id="561515"/>
    <lineage>
        <taxon>Eukaryota</taxon>
        <taxon>Metazoa</taxon>
        <taxon>Ecdysozoa</taxon>
        <taxon>Arthropoda</taxon>
        <taxon>Chelicerata</taxon>
        <taxon>Arachnida</taxon>
        <taxon>Acari</taxon>
        <taxon>Acariformes</taxon>
        <taxon>Trombidiformes</taxon>
        <taxon>Prostigmata</taxon>
        <taxon>Eupodina</taxon>
        <taxon>Eriophyoidea</taxon>
        <taxon>Eriophyidae</taxon>
        <taxon>Eriophyinae</taxon>
        <taxon>Aceriini</taxon>
        <taxon>Aceria</taxon>
    </lineage>
</organism>
<dbReference type="Gene3D" id="3.40.50.12780">
    <property type="entry name" value="N-terminal domain of ligase-like"/>
    <property type="match status" value="1"/>
</dbReference>
<dbReference type="GO" id="GO:0005324">
    <property type="term" value="F:long-chain fatty acid transmembrane transporter activity"/>
    <property type="evidence" value="ECO:0007669"/>
    <property type="project" value="TreeGrafter"/>
</dbReference>
<dbReference type="PANTHER" id="PTHR43107:SF15">
    <property type="entry name" value="FATTY ACID TRANSPORT PROTEIN 3, ISOFORM A"/>
    <property type="match status" value="1"/>
</dbReference>
<dbReference type="GO" id="GO:0044539">
    <property type="term" value="P:long-chain fatty acid import into cell"/>
    <property type="evidence" value="ECO:0007669"/>
    <property type="project" value="TreeGrafter"/>
</dbReference>
<proteinExistence type="inferred from homology"/>
<dbReference type="NCBIfam" id="NF006134">
    <property type="entry name" value="PRK08279.1"/>
    <property type="match status" value="1"/>
</dbReference>
<dbReference type="FunFam" id="3.40.50.12780:FF:000019">
    <property type="entry name" value="Long-chain fatty acid transporter"/>
    <property type="match status" value="1"/>
</dbReference>
<keyword evidence="7" id="KW-0547">Nucleotide-binding</keyword>
<dbReference type="PANTHER" id="PTHR43107">
    <property type="entry name" value="LONG-CHAIN FATTY ACID TRANSPORT PROTEIN"/>
    <property type="match status" value="1"/>
</dbReference>
<dbReference type="Pfam" id="PF13193">
    <property type="entry name" value="AMP-binding_C"/>
    <property type="match status" value="1"/>
</dbReference>
<dbReference type="FunFam" id="3.30.300.30:FF:000002">
    <property type="entry name" value="Long-chain fatty acid transport protein 1"/>
    <property type="match status" value="1"/>
</dbReference>
<keyword evidence="8" id="KW-0443">Lipid metabolism</keyword>
<evidence type="ECO:0000256" key="1">
    <source>
        <dbReference type="ARBA" id="ARBA00004651"/>
    </source>
</evidence>
<keyword evidence="13" id="KW-0576">Peroxisome</keyword>
<evidence type="ECO:0000256" key="13">
    <source>
        <dbReference type="ARBA" id="ARBA00023140"/>
    </source>
</evidence>
<evidence type="ECO:0000256" key="21">
    <source>
        <dbReference type="ARBA" id="ARBA00078285"/>
    </source>
</evidence>
<comment type="catalytic activity">
    <reaction evidence="15">
        <text>a very long-chain fatty acid + ATP + CoA = a very long-chain fatty acyl-CoA + AMP + diphosphate</text>
        <dbReference type="Rhea" id="RHEA:54536"/>
        <dbReference type="ChEBI" id="CHEBI:30616"/>
        <dbReference type="ChEBI" id="CHEBI:33019"/>
        <dbReference type="ChEBI" id="CHEBI:57287"/>
        <dbReference type="ChEBI" id="CHEBI:58950"/>
        <dbReference type="ChEBI" id="CHEBI:138261"/>
        <dbReference type="ChEBI" id="CHEBI:456215"/>
    </reaction>
    <physiologicalReaction direction="left-to-right" evidence="15">
        <dbReference type="Rhea" id="RHEA:54537"/>
    </physiologicalReaction>
</comment>
<evidence type="ECO:0000256" key="15">
    <source>
        <dbReference type="ARBA" id="ARBA00036527"/>
    </source>
</evidence>
<evidence type="ECO:0000313" key="24">
    <source>
        <dbReference type="EMBL" id="MDE45160.1"/>
    </source>
</evidence>
<dbReference type="Pfam" id="PF00501">
    <property type="entry name" value="AMP-binding"/>
    <property type="match status" value="1"/>
</dbReference>
<evidence type="ECO:0000256" key="9">
    <source>
        <dbReference type="ARBA" id="ARBA00022840"/>
    </source>
</evidence>
<dbReference type="GO" id="GO:0005524">
    <property type="term" value="F:ATP binding"/>
    <property type="evidence" value="ECO:0007669"/>
    <property type="project" value="UniProtKB-KW"/>
</dbReference>